<dbReference type="Pfam" id="PF02627">
    <property type="entry name" value="CMD"/>
    <property type="match status" value="1"/>
</dbReference>
<dbReference type="EMBL" id="CP046908">
    <property type="protein sequence ID" value="QGZ35652.1"/>
    <property type="molecule type" value="Genomic_DNA"/>
</dbReference>
<dbReference type="InterPro" id="IPR029032">
    <property type="entry name" value="AhpD-like"/>
</dbReference>
<reference evidence="2 3" key="1">
    <citation type="submission" date="2019-12" db="EMBL/GenBank/DDBJ databases">
        <title>The genome of Stappia indica PHM037.</title>
        <authorList>
            <person name="Kacar D."/>
            <person name="Galan B."/>
            <person name="Canedo L."/>
            <person name="Rodriguez P."/>
            <person name="de la Calle F."/>
            <person name="Garcia J.L."/>
        </authorList>
    </citation>
    <scope>NUCLEOTIDE SEQUENCE [LARGE SCALE GENOMIC DNA]</scope>
    <source>
        <strain evidence="2 3">PHM037</strain>
    </source>
</reference>
<accession>A0A857CB28</accession>
<name>A0A857CB28_9HYPH</name>
<evidence type="ECO:0000259" key="1">
    <source>
        <dbReference type="Pfam" id="PF02627"/>
    </source>
</evidence>
<feature type="domain" description="Carboxymuconolactone decarboxylase-like" evidence="1">
    <location>
        <begin position="12"/>
        <end position="94"/>
    </location>
</feature>
<organism evidence="2 3">
    <name type="scientific">Stappia indica</name>
    <dbReference type="NCBI Taxonomy" id="538381"/>
    <lineage>
        <taxon>Bacteria</taxon>
        <taxon>Pseudomonadati</taxon>
        <taxon>Pseudomonadota</taxon>
        <taxon>Alphaproteobacteria</taxon>
        <taxon>Hyphomicrobiales</taxon>
        <taxon>Stappiaceae</taxon>
        <taxon>Stappia</taxon>
    </lineage>
</organism>
<dbReference type="InterPro" id="IPR004675">
    <property type="entry name" value="AhpD_core"/>
</dbReference>
<sequence length="158" mass="17427">MTARLDYYNIAPDMLKPMLALEAAVRGGALERELVELVKLRASQINGCAYCLHMHSRDARAGGMDQTRLDLLPAWRESSLYSPRERAALAWTEALTLLAQTGAPDEDYAGIAEHFDEAERVQLSMLICTINAWNRLAVGFRSEHPKAPEKGTGKADAA</sequence>
<evidence type="ECO:0000313" key="3">
    <source>
        <dbReference type="Proteomes" id="UP000435648"/>
    </source>
</evidence>
<dbReference type="AlphaFoldDB" id="A0A857CB28"/>
<dbReference type="PANTHER" id="PTHR34846:SF10">
    <property type="entry name" value="CYTOPLASMIC PROTEIN"/>
    <property type="match status" value="1"/>
</dbReference>
<dbReference type="OrthoDB" id="9801997at2"/>
<gene>
    <name evidence="2" type="ORF">GH266_14805</name>
</gene>
<dbReference type="SUPFAM" id="SSF69118">
    <property type="entry name" value="AhpD-like"/>
    <property type="match status" value="1"/>
</dbReference>
<dbReference type="PANTHER" id="PTHR34846">
    <property type="entry name" value="4-CARBOXYMUCONOLACTONE DECARBOXYLASE FAMILY PROTEIN (AFU_ORTHOLOGUE AFUA_6G11590)"/>
    <property type="match status" value="1"/>
</dbReference>
<evidence type="ECO:0000313" key="2">
    <source>
        <dbReference type="EMBL" id="QGZ35652.1"/>
    </source>
</evidence>
<dbReference type="GO" id="GO:0051920">
    <property type="term" value="F:peroxiredoxin activity"/>
    <property type="evidence" value="ECO:0007669"/>
    <property type="project" value="InterPro"/>
</dbReference>
<dbReference type="Proteomes" id="UP000435648">
    <property type="component" value="Chromosome"/>
</dbReference>
<protein>
    <submittedName>
        <fullName evidence="2">Carboxymuconolactone decarboxylase family protein</fullName>
    </submittedName>
</protein>
<dbReference type="KEGG" id="siw:GH266_14805"/>
<proteinExistence type="predicted"/>
<dbReference type="Gene3D" id="1.20.1290.10">
    <property type="entry name" value="AhpD-like"/>
    <property type="match status" value="1"/>
</dbReference>
<dbReference type="NCBIfam" id="TIGR00778">
    <property type="entry name" value="ahpD_dom"/>
    <property type="match status" value="1"/>
</dbReference>
<dbReference type="RefSeq" id="WP_158194518.1">
    <property type="nucleotide sequence ID" value="NZ_CP046908.1"/>
</dbReference>
<dbReference type="InterPro" id="IPR003779">
    <property type="entry name" value="CMD-like"/>
</dbReference>